<dbReference type="EMBL" id="VUJX02000001">
    <property type="protein sequence ID" value="KAL0943490.1"/>
    <property type="molecule type" value="Genomic_DNA"/>
</dbReference>
<reference evidence="1 2" key="1">
    <citation type="journal article" date="2020" name="Phytopathology">
        <title>Genome Sequence Resources of Colletotrichum truncatum, C. plurivorum, C. musicola, and C. sojae: Four Species Pathogenic to Soybean (Glycine max).</title>
        <authorList>
            <person name="Rogerio F."/>
            <person name="Boufleur T.R."/>
            <person name="Ciampi-Guillardi M."/>
            <person name="Sukno S.A."/>
            <person name="Thon M.R."/>
            <person name="Massola Junior N.S."/>
            <person name="Baroncelli R."/>
        </authorList>
    </citation>
    <scope>NUCLEOTIDE SEQUENCE [LARGE SCALE GENOMIC DNA]</scope>
    <source>
        <strain evidence="1 2">CMES1059</strain>
    </source>
</reference>
<organism evidence="1 2">
    <name type="scientific">Colletotrichum truncatum</name>
    <name type="common">Anthracnose fungus</name>
    <name type="synonym">Colletotrichum capsici</name>
    <dbReference type="NCBI Taxonomy" id="5467"/>
    <lineage>
        <taxon>Eukaryota</taxon>
        <taxon>Fungi</taxon>
        <taxon>Dikarya</taxon>
        <taxon>Ascomycota</taxon>
        <taxon>Pezizomycotina</taxon>
        <taxon>Sordariomycetes</taxon>
        <taxon>Hypocreomycetidae</taxon>
        <taxon>Glomerellales</taxon>
        <taxon>Glomerellaceae</taxon>
        <taxon>Colletotrichum</taxon>
        <taxon>Colletotrichum truncatum species complex</taxon>
    </lineage>
</organism>
<protein>
    <submittedName>
        <fullName evidence="1">SGT1-like protein A</fullName>
    </submittedName>
</protein>
<proteinExistence type="predicted"/>
<keyword evidence="2" id="KW-1185">Reference proteome</keyword>
<dbReference type="Proteomes" id="UP000805649">
    <property type="component" value="Unassembled WGS sequence"/>
</dbReference>
<evidence type="ECO:0000313" key="2">
    <source>
        <dbReference type="Proteomes" id="UP000805649"/>
    </source>
</evidence>
<accession>A0ACC3ZH86</accession>
<evidence type="ECO:0000313" key="1">
    <source>
        <dbReference type="EMBL" id="KAL0943490.1"/>
    </source>
</evidence>
<sequence>MSEYTAASAGIAAVDAKNWDEAVTKLTQALKTTRSPKWLIARSKAYIGKQDYARALRDAELAYAAAASRGNRDLIREAQHRRAVAYFRLGQYANADACATWVQRMVEGKNTSDPAFRNPVVDEKGFATATRQQLTEEMKAAEAERNAKSGGAGGMSAEGRAPAAWNSACALRLQILGQLDKVPADDERRKVTVKFTPNVSLDDFDAGEEQSVEKKEEKEELKAAAAESIRKPAPQTDVRVDFFQSNTTMSVSVFAKGVPKDEFKVEYGEQELRMSHIPGHEPWFTIPLWGQIDATGSKHTVTANKVEFQLKKAQAVKWPTLRRDPNVAPSAAPAQASPAHQPKPVAPIAEPAKKEGPAYPTSSKSGPKNWDSIGADEDDDEKDINLFFKSLYKGATPEQQRAMMKSFTESNGTALSTDWDDVKDRKVETQPPEGVEAKKWES</sequence>
<name>A0ACC3ZH86_COLTU</name>
<gene>
    <name evidence="1" type="ORF">CTRU02_201376</name>
</gene>
<comment type="caution">
    <text evidence="1">The sequence shown here is derived from an EMBL/GenBank/DDBJ whole genome shotgun (WGS) entry which is preliminary data.</text>
</comment>